<name>A0A9P8M352_9HYPO</name>
<dbReference type="Proteomes" id="UP000764110">
    <property type="component" value="Unassembled WGS sequence"/>
</dbReference>
<sequence length="124" mass="13395">MNTPPPGFPLPELDDRPEAERWRNICVGVEALLKQQDIDTDEHRQSIDNEGYWAVEADCLESHTDRLESELLDGPLALDNTRATSGTKNSSALALKPGKGSNVSGDTSVASTLLETSSARSCVL</sequence>
<keyword evidence="3" id="KW-1185">Reference proteome</keyword>
<organism evidence="2 3">
    <name type="scientific">Metarhizium humberi</name>
    <dbReference type="NCBI Taxonomy" id="2596975"/>
    <lineage>
        <taxon>Eukaryota</taxon>
        <taxon>Fungi</taxon>
        <taxon>Dikarya</taxon>
        <taxon>Ascomycota</taxon>
        <taxon>Pezizomycotina</taxon>
        <taxon>Sordariomycetes</taxon>
        <taxon>Hypocreomycetidae</taxon>
        <taxon>Hypocreales</taxon>
        <taxon>Clavicipitaceae</taxon>
        <taxon>Metarhizium</taxon>
    </lineage>
</organism>
<feature type="region of interest" description="Disordered" evidence="1">
    <location>
        <begin position="80"/>
        <end position="107"/>
    </location>
</feature>
<evidence type="ECO:0000313" key="3">
    <source>
        <dbReference type="Proteomes" id="UP000764110"/>
    </source>
</evidence>
<proteinExistence type="predicted"/>
<evidence type="ECO:0000256" key="1">
    <source>
        <dbReference type="SAM" id="MobiDB-lite"/>
    </source>
</evidence>
<protein>
    <submittedName>
        <fullName evidence="2">Uncharacterized protein</fullName>
    </submittedName>
</protein>
<dbReference type="EMBL" id="JACEFI010000027">
    <property type="protein sequence ID" value="KAH0592731.1"/>
    <property type="molecule type" value="Genomic_DNA"/>
</dbReference>
<feature type="compositionally biased region" description="Polar residues" evidence="1">
    <location>
        <begin position="81"/>
        <end position="92"/>
    </location>
</feature>
<evidence type="ECO:0000313" key="2">
    <source>
        <dbReference type="EMBL" id="KAH0592731.1"/>
    </source>
</evidence>
<dbReference type="AlphaFoldDB" id="A0A9P8M352"/>
<gene>
    <name evidence="2" type="ORF">MHUMG1_09555</name>
</gene>
<accession>A0A9P8M352</accession>
<comment type="caution">
    <text evidence="2">The sequence shown here is derived from an EMBL/GenBank/DDBJ whole genome shotgun (WGS) entry which is preliminary data.</text>
</comment>
<reference evidence="2 3" key="1">
    <citation type="submission" date="2020-07" db="EMBL/GenBank/DDBJ databases">
        <title>Metarhizium humberi genome.</title>
        <authorList>
            <person name="Lysoe E."/>
        </authorList>
    </citation>
    <scope>NUCLEOTIDE SEQUENCE [LARGE SCALE GENOMIC DNA]</scope>
    <source>
        <strain evidence="2 3">ESALQ1638</strain>
    </source>
</reference>